<feature type="domain" description="FATC" evidence="3">
    <location>
        <begin position="2287"/>
        <end position="2319"/>
    </location>
</feature>
<feature type="compositionally biased region" description="Low complexity" evidence="1">
    <location>
        <begin position="402"/>
        <end position="425"/>
    </location>
</feature>
<dbReference type="Gene3D" id="1.10.1070.11">
    <property type="entry name" value="Phosphatidylinositol 3-/4-kinase, catalytic domain"/>
    <property type="match status" value="1"/>
</dbReference>
<evidence type="ECO:0008006" key="6">
    <source>
        <dbReference type="Google" id="ProtNLM"/>
    </source>
</evidence>
<evidence type="ECO:0000313" key="5">
    <source>
        <dbReference type="Proteomes" id="UP000815325"/>
    </source>
</evidence>
<feature type="compositionally biased region" description="Low complexity" evidence="1">
    <location>
        <begin position="1398"/>
        <end position="1407"/>
    </location>
</feature>
<feature type="compositionally biased region" description="Gly residues" evidence="1">
    <location>
        <begin position="1101"/>
        <end position="1110"/>
    </location>
</feature>
<comment type="caution">
    <text evidence="4">The sequence shown here is derived from an EMBL/GenBank/DDBJ whole genome shotgun (WGS) entry which is preliminary data.</text>
</comment>
<feature type="region of interest" description="Disordered" evidence="1">
    <location>
        <begin position="2123"/>
        <end position="2150"/>
    </location>
</feature>
<dbReference type="InterPro" id="IPR011009">
    <property type="entry name" value="Kinase-like_dom_sf"/>
</dbReference>
<dbReference type="InterPro" id="IPR003152">
    <property type="entry name" value="FATC_dom"/>
</dbReference>
<feature type="region of interest" description="Disordered" evidence="1">
    <location>
        <begin position="1101"/>
        <end position="1327"/>
    </location>
</feature>
<feature type="region of interest" description="Disordered" evidence="1">
    <location>
        <begin position="1370"/>
        <end position="1515"/>
    </location>
</feature>
<feature type="region of interest" description="Disordered" evidence="1">
    <location>
        <begin position="516"/>
        <end position="553"/>
    </location>
</feature>
<feature type="compositionally biased region" description="Low complexity" evidence="1">
    <location>
        <begin position="1968"/>
        <end position="1978"/>
    </location>
</feature>
<reference evidence="4" key="1">
    <citation type="submission" date="2017-08" db="EMBL/GenBank/DDBJ databases">
        <authorList>
            <person name="Polle J.E."/>
            <person name="Barry K."/>
            <person name="Cushman J."/>
            <person name="Schmutz J."/>
            <person name="Tran D."/>
            <person name="Hathwaick L.T."/>
            <person name="Yim W.C."/>
            <person name="Jenkins J."/>
            <person name="Mckie-Krisberg Z.M."/>
            <person name="Prochnik S."/>
            <person name="Lindquist E."/>
            <person name="Dockter R.B."/>
            <person name="Adam C."/>
            <person name="Molina H."/>
            <person name="Bunkerborg J."/>
            <person name="Jin E."/>
            <person name="Buchheim M."/>
            <person name="Magnuson J."/>
        </authorList>
    </citation>
    <scope>NUCLEOTIDE SEQUENCE</scope>
    <source>
        <strain evidence="4">CCAP 19/18</strain>
    </source>
</reference>
<feature type="compositionally biased region" description="Polar residues" evidence="1">
    <location>
        <begin position="1656"/>
        <end position="1675"/>
    </location>
</feature>
<feature type="compositionally biased region" description="Low complexity" evidence="1">
    <location>
        <begin position="1486"/>
        <end position="1501"/>
    </location>
</feature>
<dbReference type="EMBL" id="MU069642">
    <property type="protein sequence ID" value="KAF5836803.1"/>
    <property type="molecule type" value="Genomic_DNA"/>
</dbReference>
<evidence type="ECO:0000259" key="2">
    <source>
        <dbReference type="PROSITE" id="PS50290"/>
    </source>
</evidence>
<dbReference type="PROSITE" id="PS51190">
    <property type="entry name" value="FATC"/>
    <property type="match status" value="1"/>
</dbReference>
<accession>A0ABQ7GQC1</accession>
<dbReference type="InterPro" id="IPR036940">
    <property type="entry name" value="PI3/4_kinase_cat_sf"/>
</dbReference>
<feature type="domain" description="PI3K/PI4K catalytic" evidence="2">
    <location>
        <begin position="1"/>
        <end position="142"/>
    </location>
</feature>
<protein>
    <recommendedName>
        <fullName evidence="6">PI3K/PI4K catalytic domain-containing protein</fullName>
    </recommendedName>
</protein>
<evidence type="ECO:0000313" key="4">
    <source>
        <dbReference type="EMBL" id="KAF5836803.1"/>
    </source>
</evidence>
<dbReference type="InterPro" id="IPR000403">
    <property type="entry name" value="PI3/4_kinase_cat_dom"/>
</dbReference>
<feature type="compositionally biased region" description="Low complexity" evidence="1">
    <location>
        <begin position="1267"/>
        <end position="1281"/>
    </location>
</feature>
<feature type="compositionally biased region" description="Low complexity" evidence="1">
    <location>
        <begin position="2131"/>
        <end position="2150"/>
    </location>
</feature>
<feature type="compositionally biased region" description="Low complexity" evidence="1">
    <location>
        <begin position="1676"/>
        <end position="1709"/>
    </location>
</feature>
<gene>
    <name evidence="4" type="ORF">DUNSADRAFT_5382</name>
</gene>
<dbReference type="Pfam" id="PF00454">
    <property type="entry name" value="PI3_PI4_kinase"/>
    <property type="match status" value="1"/>
</dbReference>
<dbReference type="Proteomes" id="UP000815325">
    <property type="component" value="Unassembled WGS sequence"/>
</dbReference>
<feature type="region of interest" description="Disordered" evidence="1">
    <location>
        <begin position="1955"/>
        <end position="1978"/>
    </location>
</feature>
<feature type="region of interest" description="Disordered" evidence="1">
    <location>
        <begin position="397"/>
        <end position="439"/>
    </location>
</feature>
<feature type="compositionally biased region" description="Low complexity" evidence="1">
    <location>
        <begin position="2207"/>
        <end position="2231"/>
    </location>
</feature>
<feature type="compositionally biased region" description="Low complexity" evidence="1">
    <location>
        <begin position="2086"/>
        <end position="2095"/>
    </location>
</feature>
<feature type="compositionally biased region" description="Low complexity" evidence="1">
    <location>
        <begin position="1610"/>
        <end position="1630"/>
    </location>
</feature>
<evidence type="ECO:0000256" key="1">
    <source>
        <dbReference type="SAM" id="MobiDB-lite"/>
    </source>
</evidence>
<feature type="region of interest" description="Disordered" evidence="1">
    <location>
        <begin position="1655"/>
        <end position="1730"/>
    </location>
</feature>
<proteinExistence type="predicted"/>
<evidence type="ECO:0000259" key="3">
    <source>
        <dbReference type="PROSITE" id="PS51190"/>
    </source>
</evidence>
<dbReference type="SUPFAM" id="SSF56112">
    <property type="entry name" value="Protein kinase-like (PK-like)"/>
    <property type="match status" value="1"/>
</dbReference>
<feature type="compositionally biased region" description="Gly residues" evidence="1">
    <location>
        <begin position="1172"/>
        <end position="1184"/>
    </location>
</feature>
<feature type="region of interest" description="Disordered" evidence="1">
    <location>
        <begin position="2192"/>
        <end position="2274"/>
    </location>
</feature>
<dbReference type="PROSITE" id="PS50290">
    <property type="entry name" value="PI3_4_KINASE_3"/>
    <property type="match status" value="1"/>
</dbReference>
<dbReference type="InterPro" id="IPR050517">
    <property type="entry name" value="DDR_Repair_Kinase"/>
</dbReference>
<feature type="compositionally biased region" description="Low complexity" evidence="1">
    <location>
        <begin position="2259"/>
        <end position="2274"/>
    </location>
</feature>
<feature type="compositionally biased region" description="Low complexity" evidence="1">
    <location>
        <begin position="1189"/>
        <end position="1201"/>
    </location>
</feature>
<feature type="compositionally biased region" description="Polar residues" evidence="1">
    <location>
        <begin position="1710"/>
        <end position="1721"/>
    </location>
</feature>
<feature type="region of interest" description="Disordered" evidence="1">
    <location>
        <begin position="1025"/>
        <end position="1044"/>
    </location>
</feature>
<feature type="region of interest" description="Disordered" evidence="1">
    <location>
        <begin position="2055"/>
        <end position="2095"/>
    </location>
</feature>
<organism evidence="4 5">
    <name type="scientific">Dunaliella salina</name>
    <name type="common">Green alga</name>
    <name type="synonym">Protococcus salinus</name>
    <dbReference type="NCBI Taxonomy" id="3046"/>
    <lineage>
        <taxon>Eukaryota</taxon>
        <taxon>Viridiplantae</taxon>
        <taxon>Chlorophyta</taxon>
        <taxon>core chlorophytes</taxon>
        <taxon>Chlorophyceae</taxon>
        <taxon>CS clade</taxon>
        <taxon>Chlamydomonadales</taxon>
        <taxon>Dunaliellaceae</taxon>
        <taxon>Dunaliella</taxon>
    </lineage>
</organism>
<keyword evidence="5" id="KW-1185">Reference proteome</keyword>
<feature type="compositionally biased region" description="Low complexity" evidence="1">
    <location>
        <begin position="1375"/>
        <end position="1389"/>
    </location>
</feature>
<dbReference type="SMART" id="SM01343">
    <property type="entry name" value="FATC"/>
    <property type="match status" value="1"/>
</dbReference>
<dbReference type="PANTHER" id="PTHR11139">
    <property type="entry name" value="ATAXIA TELANGIECTASIA MUTATED ATM -RELATED"/>
    <property type="match status" value="1"/>
</dbReference>
<feature type="region of interest" description="Disordered" evidence="1">
    <location>
        <begin position="1585"/>
        <end position="1643"/>
    </location>
</feature>
<name>A0ABQ7GQC1_DUNSA</name>
<dbReference type="Pfam" id="PF02260">
    <property type="entry name" value="FATC"/>
    <property type="match status" value="1"/>
</dbReference>
<sequence length="2319" mass="238987">MCFAACRHLDNILLDTTSCELVHIDFNVCFEKGLRLRVPEIVPFRLTQAVAAGLGAPGGTEGGAFKSAAEVALGALRARREALVGLLDAVLADPLVDWTSEREGMAARQNLELAVSLSLFVSRLEEVWDALKQQMDELVPLLDGPGSVMAAYCEVHSFLSGLQAREALHAAAAKDAELQLLLQQLQAAQAASFQALHALQAMGAKLYEQCASWTVQHANVLGLVRDESLPEMAAAPSLWQSSDAPVPLGLLRALTQPSPSALAIQAAQPSSLLTETMGPDVAGIPEVLLRECAVLDEQGANLLAARDRTVAGALAAIADYSKVLRVLLPPTYPEQSHHHGWGQALAAMLHAPHNEGWLQACVLIPAAQQPSDVARTWRALHGAHALSLTLQPTPPMLSSYMASSSAPPTPSQQQQQQQQQGAASALETTSEVEARAASSGLGTMSDALAGTVSPSDQHAAADASIASLDDPGSLRTAVQELLAHVTAADSPQHLRMLAMGLSGTAAQMVQVLQPLVQSPSHSEDTHAENGAAGSESGGAAGEPGSKAAGGKAGTLSVEAGGATGFARSSSAPNLTGTTAGSNARNTAAHVCQPVGQAGSVPGAPVSSDYAPESPASAAAAVQQLRSASTQCHGMLSLLQLIQQAGLEDRLCLPANAQSMGGPVADVCVGALGEGSIGPQQQQQEQFERLQGWLQFAVRGLEVGALTGAALQADALVDLAAHVQGVAACQAQLEGLQPEARTVQLALSAQARSSFECQREYQELQAQLHHIKICPPSEPSQPVLSSGATIPLADQEQQLHARARALLAQWQASHVAMTELKARAAASHTAAAACLQALYLLLMGPCEAAQQLAAQDAAALQAALAATDRAMSLPLDIATQTATLPPQHIHTSHPYPTTTAITTSIPSRHLGSEQVAEGGPHHAAYKVSQPGAIIPAPTPAPSTSCAPHTAGQPYPLPLLQQSLPPPMAGIWGQTGIHHMLGGPCALMFGLFGSCAALDGAWDSEQDMLWSAPHTLHSELVMRSADAPLQQQQDKQQRRHQGGQPPIFAAWAPRCRAVRALLSLLQHSCSLAAKPQAPTRAPPAHSSSAACAAGAGIEHSGGGVASVGTAGGHRGRATPLPPHQATAGGSLPGHALALTHHLPPPYLPDPGAQDTDAVPSPQPSPAFKQPPGLASGGPGMQRGGGSSHADQQQQQQQEQQRQQSLPVPEAGSAQLPHSAKAGQAHGSRPPGGDAAIKSVDENMPRDQQPMPNTAQEDGGPSATAPPDPQALSAQALLSNLSHQTEQSNQDPSVETPAPGGFEGIQQNTAHPVHKPQGDDHAPTPSCSTPSAELLASLSACALQHTLPPFLAALLPPVVAVLRALQNQLLQESPHYPPTHQQQQQQLPQTQPQERHERGEQQAAQLQGQGDTLEGRDKVCVTDSKQPLPPLVPFSDFLPMPSGGEGGLEDGGALEEDGSLQGDVPGESGVQREMAAEEDVPDSKEKPAAAHPLSTPSSLSPSVLDGGEAGPAQEHGLASGLRKPAATALQPLLACLDGAAAAAAAAAASQAAHGPAPPAISSTTATNTTIHSALQHTAPEFFATHSTNSTDVVGGVPRAQGTQTHHSTEQHSAHGQAAAAAAAAPAGAAAAESPTPPSEPASHSSTTAVIRHDDVAPTDQAQDVSPISHTSTQPHCQGNTSTATNAASTAAKDTSTSTSATSTTTKDPSTAPHATSVTARATSIDTKDEEETPEALAARLIARLLWRFSAHEGGAAAAAAVGAQLQAALPLLQQHAAKHQQLRLHHTAAFGWMHEHLLTQVVELSELQSFYKRCTWDPLEPSRKLASSSRQHLLETLQRDQAHAAHLFESNLGMLVTGFPDMAANLENLQARLPALSQLLCKDIGSMLKELVTITAKQAAARDVAALASRVVHHHASIAAALDALLAVLPSMLKQMALVEAEAAAAAATTAGREVSAADGDSVAQSHLSGRQKQASKQQKGQAAAAAAAVARARALSMLKHLEEPAQQLQPSVQDLLEAGPSVQQLVSGIEAVSMSASSIATAIQSEHTVDTEGAIGGAATEQAPGPSEVSSGTHTDEGQPPPDASVQGTAASAAAGAANEATASAAAAETSVPGARESLRSFGFSSHRHQAKLHAQQLQQQQQQSPSATQQQRQMGNAYVAWMLRRCILKAEGRDTWDVGALIAGAHRAGSSDAAHHSVAALPSPPLPHTSGPEGSSSSPPAGGAAHSASTPPTSGFSNSPGGAVADGASTPYPQPPQHHQPPQQQQQHQHQQVAAMAAAAAAKPVVPGVMSVAQQVGLLIRQASSADNLAQMYEGWMPWL</sequence>